<sequence length="224" mass="23270">TLLGPLTTAWSMPDSCTVHVRNCATCNEGFRGQQCVSGQPEDHTTCWPPAVKANEPPQHPFVGWGFYSPGLVCPSGYTTACTAEYGGRPEWEIEFTLIPGETAVGCCPEGFKCTNKNGNTCIAVETGLRVATGFCSGSQLADLAQATFPAFVVFLAPMFQLNFQSSDLVTSTARPPTSASSGQSGGGSGLSTGATAGIAVGAALGGVLLGILAIVLFIRNRRKK</sequence>
<feature type="transmembrane region" description="Helical" evidence="1">
    <location>
        <begin position="198"/>
        <end position="218"/>
    </location>
</feature>
<protein>
    <submittedName>
        <fullName evidence="2">Uncharacterized protein</fullName>
    </submittedName>
</protein>
<dbReference type="OMA" id="PNATELW"/>
<accession>G2QA97</accession>
<reference evidence="2 3" key="1">
    <citation type="journal article" date="2011" name="Nat. Biotechnol.">
        <title>Comparative genomic analysis of the thermophilic biomass-degrading fungi Myceliophthora thermophila and Thielavia terrestris.</title>
        <authorList>
            <person name="Berka R.M."/>
            <person name="Grigoriev I.V."/>
            <person name="Otillar R."/>
            <person name="Salamov A."/>
            <person name="Grimwood J."/>
            <person name="Reid I."/>
            <person name="Ishmael N."/>
            <person name="John T."/>
            <person name="Darmond C."/>
            <person name="Moisan M.-C."/>
            <person name="Henrissat B."/>
            <person name="Coutinho P.M."/>
            <person name="Lombard V."/>
            <person name="Natvig D.O."/>
            <person name="Lindquist E."/>
            <person name="Schmutz J."/>
            <person name="Lucas S."/>
            <person name="Harris P."/>
            <person name="Powlowski J."/>
            <person name="Bellemare A."/>
            <person name="Taylor D."/>
            <person name="Butler G."/>
            <person name="de Vries R.P."/>
            <person name="Allijn I.E."/>
            <person name="van den Brink J."/>
            <person name="Ushinsky S."/>
            <person name="Storms R."/>
            <person name="Powell A.J."/>
            <person name="Paulsen I.T."/>
            <person name="Elbourne L.D.H."/>
            <person name="Baker S.E."/>
            <person name="Magnuson J."/>
            <person name="LaBoissiere S."/>
            <person name="Clutterbuck A.J."/>
            <person name="Martinez D."/>
            <person name="Wogulis M."/>
            <person name="de Leon A.L."/>
            <person name="Rey M.W."/>
            <person name="Tsang A."/>
        </authorList>
    </citation>
    <scope>NUCLEOTIDE SEQUENCE [LARGE SCALE GENOMIC DNA]</scope>
    <source>
        <strain evidence="3">ATCC 42464 / BCRC 31852 / DSM 1799</strain>
    </source>
</reference>
<evidence type="ECO:0000313" key="2">
    <source>
        <dbReference type="EMBL" id="AEO56647.1"/>
    </source>
</evidence>
<feature type="non-terminal residue" evidence="2">
    <location>
        <position position="224"/>
    </location>
</feature>
<dbReference type="KEGG" id="mtm:MYCTH_2048823"/>
<dbReference type="HOGENOM" id="CLU_1237644_0_0_1"/>
<dbReference type="OrthoDB" id="5429716at2759"/>
<organism evidence="2 3">
    <name type="scientific">Thermothelomyces thermophilus (strain ATCC 42464 / BCRC 31852 / DSM 1799)</name>
    <name type="common">Sporotrichum thermophile</name>
    <dbReference type="NCBI Taxonomy" id="573729"/>
    <lineage>
        <taxon>Eukaryota</taxon>
        <taxon>Fungi</taxon>
        <taxon>Dikarya</taxon>
        <taxon>Ascomycota</taxon>
        <taxon>Pezizomycotina</taxon>
        <taxon>Sordariomycetes</taxon>
        <taxon>Sordariomycetidae</taxon>
        <taxon>Sordariales</taxon>
        <taxon>Chaetomiaceae</taxon>
        <taxon>Thermothelomyces</taxon>
    </lineage>
</organism>
<dbReference type="VEuPathDB" id="FungiDB:MYCTH_2048823"/>
<name>G2QA97_THET4</name>
<keyword evidence="1" id="KW-1133">Transmembrane helix</keyword>
<keyword evidence="1" id="KW-0812">Transmembrane</keyword>
<feature type="non-terminal residue" evidence="2">
    <location>
        <position position="1"/>
    </location>
</feature>
<proteinExistence type="predicted"/>
<evidence type="ECO:0000256" key="1">
    <source>
        <dbReference type="SAM" id="Phobius"/>
    </source>
</evidence>
<dbReference type="STRING" id="573729.G2QA97"/>
<dbReference type="eggNOG" id="ENOG502ST51">
    <property type="taxonomic scope" value="Eukaryota"/>
</dbReference>
<dbReference type="AlphaFoldDB" id="G2QA97"/>
<dbReference type="Proteomes" id="UP000007322">
    <property type="component" value="Chromosome 2"/>
</dbReference>
<dbReference type="InParanoid" id="G2QA97"/>
<dbReference type="EMBL" id="CP003003">
    <property type="protein sequence ID" value="AEO56647.1"/>
    <property type="molecule type" value="Genomic_DNA"/>
</dbReference>
<dbReference type="GeneID" id="11510697"/>
<keyword evidence="3" id="KW-1185">Reference proteome</keyword>
<dbReference type="RefSeq" id="XP_003661892.1">
    <property type="nucleotide sequence ID" value="XM_003661844.1"/>
</dbReference>
<evidence type="ECO:0000313" key="3">
    <source>
        <dbReference type="Proteomes" id="UP000007322"/>
    </source>
</evidence>
<keyword evidence="1" id="KW-0472">Membrane</keyword>
<gene>
    <name evidence="2" type="ORF">MYCTH_2048823</name>
</gene>